<dbReference type="InterPro" id="IPR001387">
    <property type="entry name" value="Cro/C1-type_HTH"/>
</dbReference>
<keyword evidence="3" id="KW-1185">Reference proteome</keyword>
<gene>
    <name evidence="2" type="ORF">HUE56_06325</name>
</gene>
<organism evidence="2 3">
    <name type="scientific">Azospirillum oryzae</name>
    <dbReference type="NCBI Taxonomy" id="286727"/>
    <lineage>
        <taxon>Bacteria</taxon>
        <taxon>Pseudomonadati</taxon>
        <taxon>Pseudomonadota</taxon>
        <taxon>Alphaproteobacteria</taxon>
        <taxon>Rhodospirillales</taxon>
        <taxon>Azospirillaceae</taxon>
        <taxon>Azospirillum</taxon>
    </lineage>
</organism>
<reference evidence="2 3" key="1">
    <citation type="submission" date="2020-06" db="EMBL/GenBank/DDBJ databases">
        <title>Complete genome of Azosprillum oryzae KACC14407.</title>
        <authorList>
            <person name="Kim M."/>
            <person name="Park Y.-J."/>
            <person name="Shin J.-H."/>
        </authorList>
    </citation>
    <scope>NUCLEOTIDE SEQUENCE [LARGE SCALE GENOMIC DNA]</scope>
    <source>
        <strain evidence="2 3">KACC 14407</strain>
        <plasmid evidence="2 3">unnamed3</plasmid>
    </source>
</reference>
<evidence type="ECO:0000313" key="3">
    <source>
        <dbReference type="Proteomes" id="UP000509702"/>
    </source>
</evidence>
<dbReference type="CDD" id="cd00093">
    <property type="entry name" value="HTH_XRE"/>
    <property type="match status" value="1"/>
</dbReference>
<feature type="domain" description="HTH cro/C1-type" evidence="1">
    <location>
        <begin position="8"/>
        <end position="62"/>
    </location>
</feature>
<dbReference type="SUPFAM" id="SSF47413">
    <property type="entry name" value="lambda repressor-like DNA-binding domains"/>
    <property type="match status" value="1"/>
</dbReference>
<evidence type="ECO:0000313" key="2">
    <source>
        <dbReference type="EMBL" id="QKS50312.1"/>
    </source>
</evidence>
<protein>
    <submittedName>
        <fullName evidence="2">Helix-turn-helix transcriptional regulator</fullName>
    </submittedName>
</protein>
<geneLocation type="plasmid" evidence="2 3">
    <name>unnamed3</name>
</geneLocation>
<proteinExistence type="predicted"/>
<dbReference type="Pfam" id="PF01381">
    <property type="entry name" value="HTH_3"/>
    <property type="match status" value="1"/>
</dbReference>
<dbReference type="GO" id="GO:0003677">
    <property type="term" value="F:DNA binding"/>
    <property type="evidence" value="ECO:0007669"/>
    <property type="project" value="InterPro"/>
</dbReference>
<sequence>MEGFGGRLRARAQALGLSDAEVARRAGLSEQRYGHYVRDVHAPDLDTLVRIARVLGATTDSLLTGDTGSETDAARAALEARLLSASRSLDLSDLKVLIGQAEIFAQLRRSDDTRAP</sequence>
<accession>A0A6N1AQB6</accession>
<keyword evidence="2" id="KW-0614">Plasmid</keyword>
<dbReference type="Gene3D" id="1.10.260.40">
    <property type="entry name" value="lambda repressor-like DNA-binding domains"/>
    <property type="match status" value="1"/>
</dbReference>
<dbReference type="InterPro" id="IPR010982">
    <property type="entry name" value="Lambda_DNA-bd_dom_sf"/>
</dbReference>
<dbReference type="Proteomes" id="UP000509702">
    <property type="component" value="Plasmid unnamed3"/>
</dbReference>
<dbReference type="PROSITE" id="PS50943">
    <property type="entry name" value="HTH_CROC1"/>
    <property type="match status" value="1"/>
</dbReference>
<name>A0A6N1AQB6_9PROT</name>
<dbReference type="SMART" id="SM00530">
    <property type="entry name" value="HTH_XRE"/>
    <property type="match status" value="1"/>
</dbReference>
<dbReference type="OrthoDB" id="8115576at2"/>
<dbReference type="AlphaFoldDB" id="A0A6N1AQB6"/>
<dbReference type="EMBL" id="CP054617">
    <property type="protein sequence ID" value="QKS50312.1"/>
    <property type="molecule type" value="Genomic_DNA"/>
</dbReference>
<dbReference type="KEGG" id="aoz:HUE56_06325"/>
<evidence type="ECO:0000259" key="1">
    <source>
        <dbReference type="PROSITE" id="PS50943"/>
    </source>
</evidence>